<keyword evidence="2" id="KW-1185">Reference proteome</keyword>
<protein>
    <submittedName>
        <fullName evidence="1">Uncharacterized protein</fullName>
    </submittedName>
</protein>
<dbReference type="GeneID" id="29081833"/>
<organism evidence="1 2">
    <name type="scientific">Bacillus phage Deep Blue</name>
    <dbReference type="NCBI Taxonomy" id="1792245"/>
    <lineage>
        <taxon>Viruses</taxon>
        <taxon>Duplodnaviria</taxon>
        <taxon>Heunggongvirae</taxon>
        <taxon>Uroviricota</taxon>
        <taxon>Caudoviricetes</taxon>
        <taxon>Herelleviridae</taxon>
        <taxon>Bastillevirinae</taxon>
        <taxon>Caeruleovirus</taxon>
        <taxon>Caeruleovirus deepblue</taxon>
    </lineage>
</organism>
<dbReference type="KEGG" id="vg:29081833"/>
<reference evidence="1 2" key="1">
    <citation type="journal article" date="2016" name="Genome Announc.">
        <title>Complete Genome Sequence of Bacteriophage Deep-Blue Infecting Emetic Bacillus cereus.</title>
        <authorList>
            <person name="Hock L."/>
            <person name="Gillis A."/>
            <person name="Mahillon J."/>
        </authorList>
    </citation>
    <scope>NUCLEOTIDE SEQUENCE [LARGE SCALE GENOMIC DNA]</scope>
</reference>
<name>A0A140HLL5_9CAUD</name>
<dbReference type="EMBL" id="KU577463">
    <property type="protein sequence ID" value="AMO25877.1"/>
    <property type="molecule type" value="Genomic_DNA"/>
</dbReference>
<dbReference type="RefSeq" id="YP_009285366.1">
    <property type="nucleotide sequence ID" value="NC_031056.1"/>
</dbReference>
<dbReference type="Proteomes" id="UP000201785">
    <property type="component" value="Segment"/>
</dbReference>
<gene>
    <name evidence="1" type="ORF">Blue_054</name>
</gene>
<evidence type="ECO:0000313" key="2">
    <source>
        <dbReference type="Proteomes" id="UP000201785"/>
    </source>
</evidence>
<sequence length="92" mass="10771">MRIYSTTSEYKDNYRTDNVLYVGTDLKKAQAAGDQIFVWIEGLHVQTLKKSKFNNVTTWKIAYDRLNMLRGEIIQKQDELNSLQKVLKTVEN</sequence>
<proteinExistence type="predicted"/>
<evidence type="ECO:0000313" key="1">
    <source>
        <dbReference type="EMBL" id="AMO25877.1"/>
    </source>
</evidence>
<accession>A0A140HLL5</accession>